<gene>
    <name evidence="1" type="ORF">GCM10007071_31630</name>
</gene>
<organism evidence="1 2">
    <name type="scientific">Marinobacter zhanjiangensis</name>
    <dbReference type="NCBI Taxonomy" id="578215"/>
    <lineage>
        <taxon>Bacteria</taxon>
        <taxon>Pseudomonadati</taxon>
        <taxon>Pseudomonadota</taxon>
        <taxon>Gammaproteobacteria</taxon>
        <taxon>Pseudomonadales</taxon>
        <taxon>Marinobacteraceae</taxon>
        <taxon>Marinobacter</taxon>
    </lineage>
</organism>
<dbReference type="RefSeq" id="WP_189577778.1">
    <property type="nucleotide sequence ID" value="NZ_BMXV01000008.1"/>
</dbReference>
<sequence length="122" mass="13163">MTGITSPDLKRNNAAGGYVAGSPAAPFPLGPIDYGNDAGLAERRLWAAALASLVDDARAYWRGRGMSGLSADSTTLEAAFDDVCRAGPMTRRCCLMCEIDPQWLSNGFITWCERMDRSQNKA</sequence>
<protein>
    <submittedName>
        <fullName evidence="1">Uncharacterized protein</fullName>
    </submittedName>
</protein>
<dbReference type="Proteomes" id="UP000601597">
    <property type="component" value="Unassembled WGS sequence"/>
</dbReference>
<keyword evidence="2" id="KW-1185">Reference proteome</keyword>
<comment type="caution">
    <text evidence="1">The sequence shown here is derived from an EMBL/GenBank/DDBJ whole genome shotgun (WGS) entry which is preliminary data.</text>
</comment>
<reference evidence="2" key="1">
    <citation type="journal article" date="2019" name="Int. J. Syst. Evol. Microbiol.">
        <title>The Global Catalogue of Microorganisms (GCM) 10K type strain sequencing project: providing services to taxonomists for standard genome sequencing and annotation.</title>
        <authorList>
            <consortium name="The Broad Institute Genomics Platform"/>
            <consortium name="The Broad Institute Genome Sequencing Center for Infectious Disease"/>
            <person name="Wu L."/>
            <person name="Ma J."/>
        </authorList>
    </citation>
    <scope>NUCLEOTIDE SEQUENCE [LARGE SCALE GENOMIC DNA]</scope>
    <source>
        <strain evidence="2">KCTC 22280</strain>
    </source>
</reference>
<proteinExistence type="predicted"/>
<evidence type="ECO:0000313" key="1">
    <source>
        <dbReference type="EMBL" id="GGY81953.1"/>
    </source>
</evidence>
<name>A0ABQ3B9H6_9GAMM</name>
<dbReference type="EMBL" id="BMXV01000008">
    <property type="protein sequence ID" value="GGY81953.1"/>
    <property type="molecule type" value="Genomic_DNA"/>
</dbReference>
<evidence type="ECO:0000313" key="2">
    <source>
        <dbReference type="Proteomes" id="UP000601597"/>
    </source>
</evidence>
<accession>A0ABQ3B9H6</accession>